<comment type="caution">
    <text evidence="11">The sequence shown here is derived from an EMBL/GenBank/DDBJ whole genome shotgun (WGS) entry which is preliminary data.</text>
</comment>
<evidence type="ECO:0000256" key="1">
    <source>
        <dbReference type="ARBA" id="ARBA00002578"/>
    </source>
</evidence>
<feature type="transmembrane region" description="Helical" evidence="10">
    <location>
        <begin position="171"/>
        <end position="196"/>
    </location>
</feature>
<dbReference type="OrthoDB" id="9797790at2"/>
<evidence type="ECO:0000313" key="12">
    <source>
        <dbReference type="Proteomes" id="UP000233350"/>
    </source>
</evidence>
<evidence type="ECO:0000256" key="2">
    <source>
        <dbReference type="ARBA" id="ARBA00009772"/>
    </source>
</evidence>
<dbReference type="AlphaFoldDB" id="A0A2N3PLH7"/>
<dbReference type="Pfam" id="PF01311">
    <property type="entry name" value="Bac_export_1"/>
    <property type="match status" value="1"/>
</dbReference>
<dbReference type="RefSeq" id="WP_101312905.1">
    <property type="nucleotide sequence ID" value="NZ_CP063529.1"/>
</dbReference>
<proteinExistence type="inferred from homology"/>
<protein>
    <recommendedName>
        <fullName evidence="3 9">Flagellar biosynthetic protein FliR</fullName>
    </recommendedName>
</protein>
<evidence type="ECO:0000256" key="6">
    <source>
        <dbReference type="ARBA" id="ARBA00022989"/>
    </source>
</evidence>
<dbReference type="GO" id="GO:0044780">
    <property type="term" value="P:bacterial-type flagellum assembly"/>
    <property type="evidence" value="ECO:0007669"/>
    <property type="project" value="UniProtKB-UniRule"/>
</dbReference>
<evidence type="ECO:0000256" key="4">
    <source>
        <dbReference type="ARBA" id="ARBA00022475"/>
    </source>
</evidence>
<keyword evidence="8 10" id="KW-0975">Bacterial flagellum</keyword>
<keyword evidence="5 10" id="KW-0812">Transmembrane</keyword>
<comment type="similarity">
    <text evidence="2 10">Belongs to the FliR/MopE/SpaR family.</text>
</comment>
<sequence length="259" mass="28848">MELLAYLTEGNVANFLLLLLRFAGIIAFFPFFENQLITAQLKGTLIFLLTIFFIPLLDVVPPSEWTILRFIVAGLSEVMLGFLASMALQIVFGMISFGGELISFAMGLTIANAYDPVTGAQKPIVGQLLTLLALLIMLGLDYHHLFFYFVSESVKEIPLGGFMYSQNYIEYIIKSFSHLFVIGLTMSFPIIALILLSDIIFGMIMKAHPQFNLLAIGFPVKIAIAFAVLIVIVPAIILHFKREFLSAFDALTILFQNSF</sequence>
<feature type="transmembrane region" description="Helical" evidence="10">
    <location>
        <begin position="12"/>
        <end position="32"/>
    </location>
</feature>
<dbReference type="InterPro" id="IPR006303">
    <property type="entry name" value="FliR"/>
</dbReference>
<dbReference type="Proteomes" id="UP000233350">
    <property type="component" value="Unassembled WGS sequence"/>
</dbReference>
<keyword evidence="7 10" id="KW-0472">Membrane</keyword>
<feature type="transmembrane region" description="Helical" evidence="10">
    <location>
        <begin position="67"/>
        <end position="84"/>
    </location>
</feature>
<feature type="transmembrane region" description="Helical" evidence="10">
    <location>
        <begin position="216"/>
        <end position="238"/>
    </location>
</feature>
<keyword evidence="11" id="KW-0966">Cell projection</keyword>
<reference evidence="11 12" key="1">
    <citation type="submission" date="2016-07" db="EMBL/GenBank/DDBJ databases">
        <title>Detection of Helicobacter winghamensis from caecal content of red fox (Vulpes vulpes).</title>
        <authorList>
            <person name="Zanoni R.G."/>
            <person name="Florio D."/>
            <person name="Caffara M."/>
            <person name="Renzi M."/>
            <person name="Parisi A."/>
            <person name="Pasquali F."/>
            <person name="Manfreda G."/>
        </authorList>
    </citation>
    <scope>NUCLEOTIDE SEQUENCE [LARGE SCALE GENOMIC DNA]</scope>
    <source>
        <strain evidence="11 12">295_13</strain>
    </source>
</reference>
<dbReference type="PANTHER" id="PTHR30065">
    <property type="entry name" value="FLAGELLAR BIOSYNTHETIC PROTEIN FLIR"/>
    <property type="match status" value="1"/>
</dbReference>
<name>A0A2N3PLH7_9HELI</name>
<dbReference type="InterPro" id="IPR002010">
    <property type="entry name" value="T3SS_IM_R"/>
</dbReference>
<feature type="transmembrane region" description="Helical" evidence="10">
    <location>
        <begin position="44"/>
        <end position="61"/>
    </location>
</feature>
<comment type="subcellular location">
    <subcellularLocation>
        <location evidence="10">Cell membrane</location>
        <topology evidence="10">Multi-pass membrane protein</topology>
    </subcellularLocation>
    <subcellularLocation>
        <location evidence="10">Bacterial flagellum basal body</location>
    </subcellularLocation>
</comment>
<keyword evidence="11" id="KW-0969">Cilium</keyword>
<dbReference type="GO" id="GO:0005886">
    <property type="term" value="C:plasma membrane"/>
    <property type="evidence" value="ECO:0007669"/>
    <property type="project" value="UniProtKB-SubCell"/>
</dbReference>
<organism evidence="11 12">
    <name type="scientific">Helicobacter winghamensis</name>
    <dbReference type="NCBI Taxonomy" id="157268"/>
    <lineage>
        <taxon>Bacteria</taxon>
        <taxon>Pseudomonadati</taxon>
        <taxon>Campylobacterota</taxon>
        <taxon>Epsilonproteobacteria</taxon>
        <taxon>Campylobacterales</taxon>
        <taxon>Helicobacteraceae</taxon>
        <taxon>Helicobacter</taxon>
    </lineage>
</organism>
<keyword evidence="12" id="KW-1185">Reference proteome</keyword>
<evidence type="ECO:0000256" key="3">
    <source>
        <dbReference type="ARBA" id="ARBA00021717"/>
    </source>
</evidence>
<keyword evidence="4 10" id="KW-1003">Cell membrane</keyword>
<dbReference type="PRINTS" id="PR00953">
    <property type="entry name" value="TYPE3IMRPROT"/>
</dbReference>
<evidence type="ECO:0000256" key="5">
    <source>
        <dbReference type="ARBA" id="ARBA00022692"/>
    </source>
</evidence>
<gene>
    <name evidence="11" type="ORF">BCM31_07895</name>
</gene>
<dbReference type="EMBL" id="MBPK01000002">
    <property type="protein sequence ID" value="PKT82641.1"/>
    <property type="molecule type" value="Genomic_DNA"/>
</dbReference>
<comment type="function">
    <text evidence="1 10">Role in flagellar biosynthesis.</text>
</comment>
<dbReference type="PANTHER" id="PTHR30065:SF8">
    <property type="entry name" value="FLAGELLAR BIOSYNTHETIC PROTEIN FLIR"/>
    <property type="match status" value="1"/>
</dbReference>
<evidence type="ECO:0000256" key="9">
    <source>
        <dbReference type="NCBIfam" id="TIGR01400"/>
    </source>
</evidence>
<evidence type="ECO:0000256" key="7">
    <source>
        <dbReference type="ARBA" id="ARBA00023136"/>
    </source>
</evidence>
<evidence type="ECO:0000256" key="10">
    <source>
        <dbReference type="RuleBase" id="RU362071"/>
    </source>
</evidence>
<keyword evidence="11" id="KW-0282">Flagellum</keyword>
<evidence type="ECO:0000313" key="11">
    <source>
        <dbReference type="EMBL" id="PKT82641.1"/>
    </source>
</evidence>
<feature type="transmembrane region" description="Helical" evidence="10">
    <location>
        <begin position="126"/>
        <end position="150"/>
    </location>
</feature>
<evidence type="ECO:0000256" key="8">
    <source>
        <dbReference type="ARBA" id="ARBA00023143"/>
    </source>
</evidence>
<dbReference type="GO" id="GO:0009425">
    <property type="term" value="C:bacterial-type flagellum basal body"/>
    <property type="evidence" value="ECO:0007669"/>
    <property type="project" value="UniProtKB-SubCell"/>
</dbReference>
<dbReference type="NCBIfam" id="TIGR01400">
    <property type="entry name" value="fliR"/>
    <property type="match status" value="1"/>
</dbReference>
<dbReference type="STRING" id="556267.HWAG_00611"/>
<accession>A0A2N3PLH7</accession>
<keyword evidence="6 10" id="KW-1133">Transmembrane helix</keyword>
<dbReference type="GO" id="GO:0006605">
    <property type="term" value="P:protein targeting"/>
    <property type="evidence" value="ECO:0007669"/>
    <property type="project" value="UniProtKB-UniRule"/>
</dbReference>
<feature type="transmembrane region" description="Helical" evidence="10">
    <location>
        <begin position="91"/>
        <end position="114"/>
    </location>
</feature>